<dbReference type="AlphaFoldDB" id="A0A3N4IYI8"/>
<reference evidence="2 3" key="1">
    <citation type="journal article" date="2018" name="Nat. Ecol. Evol.">
        <title>Pezizomycetes genomes reveal the molecular basis of ectomycorrhizal truffle lifestyle.</title>
        <authorList>
            <person name="Murat C."/>
            <person name="Payen T."/>
            <person name="Noel B."/>
            <person name="Kuo A."/>
            <person name="Morin E."/>
            <person name="Chen J."/>
            <person name="Kohler A."/>
            <person name="Krizsan K."/>
            <person name="Balestrini R."/>
            <person name="Da Silva C."/>
            <person name="Montanini B."/>
            <person name="Hainaut M."/>
            <person name="Levati E."/>
            <person name="Barry K.W."/>
            <person name="Belfiori B."/>
            <person name="Cichocki N."/>
            <person name="Clum A."/>
            <person name="Dockter R.B."/>
            <person name="Fauchery L."/>
            <person name="Guy J."/>
            <person name="Iotti M."/>
            <person name="Le Tacon F."/>
            <person name="Lindquist E.A."/>
            <person name="Lipzen A."/>
            <person name="Malagnac F."/>
            <person name="Mello A."/>
            <person name="Molinier V."/>
            <person name="Miyauchi S."/>
            <person name="Poulain J."/>
            <person name="Riccioni C."/>
            <person name="Rubini A."/>
            <person name="Sitrit Y."/>
            <person name="Splivallo R."/>
            <person name="Traeger S."/>
            <person name="Wang M."/>
            <person name="Zifcakova L."/>
            <person name="Wipf D."/>
            <person name="Zambonelli A."/>
            <person name="Paolocci F."/>
            <person name="Nowrousian M."/>
            <person name="Ottonello S."/>
            <person name="Baldrian P."/>
            <person name="Spatafora J.W."/>
            <person name="Henrissat B."/>
            <person name="Nagy L.G."/>
            <person name="Aury J.M."/>
            <person name="Wincker P."/>
            <person name="Grigoriev I.V."/>
            <person name="Bonfante P."/>
            <person name="Martin F.M."/>
        </authorList>
    </citation>
    <scope>NUCLEOTIDE SEQUENCE [LARGE SCALE GENOMIC DNA]</scope>
    <source>
        <strain evidence="2 3">120613-1</strain>
    </source>
</reference>
<evidence type="ECO:0000256" key="1">
    <source>
        <dbReference type="SAM" id="MobiDB-lite"/>
    </source>
</evidence>
<feature type="compositionally biased region" description="Basic and acidic residues" evidence="1">
    <location>
        <begin position="1"/>
        <end position="13"/>
    </location>
</feature>
<accession>A0A3N4IYI8</accession>
<organism evidence="2 3">
    <name type="scientific">Choiromyces venosus 120613-1</name>
    <dbReference type="NCBI Taxonomy" id="1336337"/>
    <lineage>
        <taxon>Eukaryota</taxon>
        <taxon>Fungi</taxon>
        <taxon>Dikarya</taxon>
        <taxon>Ascomycota</taxon>
        <taxon>Pezizomycotina</taxon>
        <taxon>Pezizomycetes</taxon>
        <taxon>Pezizales</taxon>
        <taxon>Tuberaceae</taxon>
        <taxon>Choiromyces</taxon>
    </lineage>
</organism>
<feature type="compositionally biased region" description="Acidic residues" evidence="1">
    <location>
        <begin position="22"/>
        <end position="34"/>
    </location>
</feature>
<feature type="region of interest" description="Disordered" evidence="1">
    <location>
        <begin position="1"/>
        <end position="34"/>
    </location>
</feature>
<evidence type="ECO:0000313" key="2">
    <source>
        <dbReference type="EMBL" id="RPA89848.1"/>
    </source>
</evidence>
<dbReference type="Proteomes" id="UP000276215">
    <property type="component" value="Unassembled WGS sequence"/>
</dbReference>
<proteinExistence type="predicted"/>
<gene>
    <name evidence="2" type="ORF">L873DRAFT_582285</name>
</gene>
<name>A0A3N4IYI8_9PEZI</name>
<evidence type="ECO:0000313" key="3">
    <source>
        <dbReference type="Proteomes" id="UP000276215"/>
    </source>
</evidence>
<protein>
    <submittedName>
        <fullName evidence="2">Uncharacterized protein</fullName>
    </submittedName>
</protein>
<keyword evidence="3" id="KW-1185">Reference proteome</keyword>
<sequence length="125" mass="14122">MVNMKEVKRDRQVKGNCNGDDRELDGDGQVDEDVEGPGILGEYETIRGVGLAQEAAFRGVIEAAEMETFGQLRNFPTMRHPMSFQQRLGEHSEMETSTWFKTTGITLGERLSPKQELDIEQLLFT</sequence>
<dbReference type="EMBL" id="ML120553">
    <property type="protein sequence ID" value="RPA89848.1"/>
    <property type="molecule type" value="Genomic_DNA"/>
</dbReference>